<evidence type="ECO:0000259" key="8">
    <source>
        <dbReference type="Pfam" id="PF00479"/>
    </source>
</evidence>
<dbReference type="NCBIfam" id="TIGR00871">
    <property type="entry name" value="zwf"/>
    <property type="match status" value="1"/>
</dbReference>
<keyword evidence="11" id="KW-1185">Reference proteome</keyword>
<keyword evidence="3 6" id="KW-0521">NADP</keyword>
<dbReference type="InterPro" id="IPR036291">
    <property type="entry name" value="NAD(P)-bd_dom_sf"/>
</dbReference>
<dbReference type="HOGENOM" id="CLU_013524_5_0_0"/>
<feature type="domain" description="Glucose-6-phosphate dehydrogenase C-terminal" evidence="9">
    <location>
        <begin position="207"/>
        <end position="473"/>
    </location>
</feature>
<dbReference type="AlphaFoldDB" id="E8V465"/>
<evidence type="ECO:0000256" key="4">
    <source>
        <dbReference type="ARBA" id="ARBA00023002"/>
    </source>
</evidence>
<dbReference type="Gene3D" id="3.30.360.10">
    <property type="entry name" value="Dihydrodipicolinate Reductase, domain 2"/>
    <property type="match status" value="1"/>
</dbReference>
<dbReference type="GO" id="GO:0050661">
    <property type="term" value="F:NADP binding"/>
    <property type="evidence" value="ECO:0007669"/>
    <property type="project" value="UniProtKB-UniRule"/>
</dbReference>
<dbReference type="GO" id="GO:0006006">
    <property type="term" value="P:glucose metabolic process"/>
    <property type="evidence" value="ECO:0007669"/>
    <property type="project" value="UniProtKB-KW"/>
</dbReference>
<keyword evidence="2 6" id="KW-0313">Glucose metabolism</keyword>
<feature type="binding site" evidence="6">
    <location>
        <position position="196"/>
    </location>
    <ligand>
        <name>substrate</name>
    </ligand>
</feature>
<dbReference type="SUPFAM" id="SSF55347">
    <property type="entry name" value="Glyceraldehyde-3-phosphate dehydrogenase-like, C-terminal domain"/>
    <property type="match status" value="1"/>
</dbReference>
<feature type="binding site" evidence="6">
    <location>
        <position position="166"/>
    </location>
    <ligand>
        <name>NADP(+)</name>
        <dbReference type="ChEBI" id="CHEBI:58349"/>
    </ligand>
</feature>
<dbReference type="Pfam" id="PF02781">
    <property type="entry name" value="G6PD_C"/>
    <property type="match status" value="1"/>
</dbReference>
<feature type="binding site" evidence="6">
    <location>
        <position position="200"/>
    </location>
    <ligand>
        <name>substrate</name>
    </ligand>
</feature>
<dbReference type="InterPro" id="IPR022675">
    <property type="entry name" value="G6P_DH_C"/>
</dbReference>
<dbReference type="STRING" id="401053.AciPR4_1749"/>
<dbReference type="InterPro" id="IPR001282">
    <property type="entry name" value="G6P_DH"/>
</dbReference>
<gene>
    <name evidence="6" type="primary">zwf</name>
    <name evidence="10" type="ordered locus">AciPR4_1749</name>
</gene>
<keyword evidence="5 6" id="KW-0119">Carbohydrate metabolism</keyword>
<comment type="similarity">
    <text evidence="6">Belongs to the glucose-6-phosphate dehydrogenase family.</text>
</comment>
<proteinExistence type="inferred from homology"/>
<feature type="active site" description="Proton acceptor" evidence="6">
    <location>
        <position position="258"/>
    </location>
</feature>
<comment type="catalytic activity">
    <reaction evidence="6">
        <text>D-glucose 6-phosphate + NADP(+) = 6-phospho-D-glucono-1,5-lactone + NADPH + H(+)</text>
        <dbReference type="Rhea" id="RHEA:15841"/>
        <dbReference type="ChEBI" id="CHEBI:15378"/>
        <dbReference type="ChEBI" id="CHEBI:57783"/>
        <dbReference type="ChEBI" id="CHEBI:57955"/>
        <dbReference type="ChEBI" id="CHEBI:58349"/>
        <dbReference type="ChEBI" id="CHEBI:61548"/>
        <dbReference type="EC" id="1.1.1.49"/>
    </reaction>
</comment>
<feature type="region of interest" description="Disordered" evidence="7">
    <location>
        <begin position="468"/>
        <end position="489"/>
    </location>
</feature>
<reference evidence="10 11" key="1">
    <citation type="journal article" date="2012" name="Stand. Genomic Sci.">
        <title>Complete genome sequence of Terriglobus saanensis type strain SP1PR4(T), an Acidobacteria from tundra soil.</title>
        <authorList>
            <person name="Rawat S.R."/>
            <person name="Mannisto M.K."/>
            <person name="Starovoytov V."/>
            <person name="Goodwin L."/>
            <person name="Nolan M."/>
            <person name="Hauser L."/>
            <person name="Land M."/>
            <person name="Davenport K.W."/>
            <person name="Woyke T."/>
            <person name="Haggblom M.M."/>
        </authorList>
    </citation>
    <scope>NUCLEOTIDE SEQUENCE</scope>
    <source>
        <strain evidence="11">ATCC BAA-1853 / DSM 23119 / SP1PR4</strain>
    </source>
</reference>
<feature type="domain" description="Glucose-6-phosphate dehydrogenase NAD-binding" evidence="8">
    <location>
        <begin position="38"/>
        <end position="205"/>
    </location>
</feature>
<dbReference type="Proteomes" id="UP000006844">
    <property type="component" value="Chromosome"/>
</dbReference>
<evidence type="ECO:0000256" key="1">
    <source>
        <dbReference type="ARBA" id="ARBA00004937"/>
    </source>
</evidence>
<evidence type="ECO:0000256" key="7">
    <source>
        <dbReference type="SAM" id="MobiDB-lite"/>
    </source>
</evidence>
<dbReference type="GO" id="GO:0005829">
    <property type="term" value="C:cytosol"/>
    <property type="evidence" value="ECO:0007669"/>
    <property type="project" value="TreeGrafter"/>
</dbReference>
<dbReference type="EMBL" id="CP002467">
    <property type="protein sequence ID" value="ADV82556.1"/>
    <property type="molecule type" value="Genomic_DNA"/>
</dbReference>
<dbReference type="PIRSF" id="PIRSF000110">
    <property type="entry name" value="G6PD"/>
    <property type="match status" value="1"/>
</dbReference>
<dbReference type="InterPro" id="IPR022674">
    <property type="entry name" value="G6P_DH_NAD-bd"/>
</dbReference>
<sequence length="489" mass="53857">MLDAAASGSIWILKTIKTPATTANKGIAMTNTHSDALVFFGATGDLAYKKIFPSLQAMIRRGHLDVPVIGVAKAGWNLDQFRARAKDSVEKHGGLDADAFAKLLSLLRYVDGDYQAPETFQAIRKELGDAKQPAHYLAIPPVLFETVVKQLAQSNCGTGARVIVEKPFGHDLASAQALNKVLLSAFEEKDIFRIDHYLGKRPVNNLLAFRFANSFVESFWNRNYIESVQITMAEDFGIQGRGSFYDLTGTIRDVVQNHLFQVLSNLAMEPPVRLDSDSIRNEKVKVLQAIAPISSQDLVRGQFRGYLEEQGVAKGSQTETFAALRLEINSWRWKGVPFYIRAGKCLPVTSTEVVVRFNKPPSVIADGSSIENHLRFRLSPEVTIAMGMMSLAPGAEGLVLQPAEMIASRSPHADEMDAYERVLGAAMAGDSSFFARQDYVEEAWRIVEPVLKEGTPVHTYECGTWGPSEVNQVTPPGGWSDPAAREKLV</sequence>
<keyword evidence="4 6" id="KW-0560">Oxidoreductase</keyword>
<comment type="pathway">
    <text evidence="1 6">Carbohydrate degradation; pentose phosphate pathway; D-ribulose 5-phosphate from D-glucose 6-phosphate (oxidative stage): step 1/3.</text>
</comment>
<dbReference type="HAMAP" id="MF_00966">
    <property type="entry name" value="G6PD"/>
    <property type="match status" value="1"/>
</dbReference>
<dbReference type="GO" id="GO:0004345">
    <property type="term" value="F:glucose-6-phosphate dehydrogenase activity"/>
    <property type="evidence" value="ECO:0007669"/>
    <property type="project" value="UniProtKB-UniRule"/>
</dbReference>
<feature type="binding site" evidence="6">
    <location>
        <position position="253"/>
    </location>
    <ligand>
        <name>substrate</name>
    </ligand>
</feature>
<name>E8V465_TERSS</name>
<dbReference type="EC" id="1.1.1.49" evidence="6"/>
<dbReference type="KEGG" id="tsa:AciPR4_1749"/>
<evidence type="ECO:0000259" key="9">
    <source>
        <dbReference type="Pfam" id="PF02781"/>
    </source>
</evidence>
<dbReference type="PANTHER" id="PTHR23429">
    <property type="entry name" value="GLUCOSE-6-PHOSPHATE 1-DEHYDROGENASE G6PD"/>
    <property type="match status" value="1"/>
</dbReference>
<evidence type="ECO:0000256" key="2">
    <source>
        <dbReference type="ARBA" id="ARBA00022526"/>
    </source>
</evidence>
<dbReference type="UniPathway" id="UPA00115">
    <property type="reaction ID" value="UER00408"/>
</dbReference>
<evidence type="ECO:0000313" key="10">
    <source>
        <dbReference type="EMBL" id="ADV82556.1"/>
    </source>
</evidence>
<dbReference type="GO" id="GO:0009051">
    <property type="term" value="P:pentose-phosphate shunt, oxidative branch"/>
    <property type="evidence" value="ECO:0007669"/>
    <property type="project" value="TreeGrafter"/>
</dbReference>
<dbReference type="Pfam" id="PF00479">
    <property type="entry name" value="G6PD_N"/>
    <property type="match status" value="1"/>
</dbReference>
<dbReference type="Gene3D" id="3.40.50.720">
    <property type="entry name" value="NAD(P)-binding Rossmann-like Domain"/>
    <property type="match status" value="1"/>
</dbReference>
<evidence type="ECO:0000313" key="11">
    <source>
        <dbReference type="Proteomes" id="UP000006844"/>
    </source>
</evidence>
<evidence type="ECO:0000256" key="5">
    <source>
        <dbReference type="ARBA" id="ARBA00023277"/>
    </source>
</evidence>
<comment type="caution">
    <text evidence="6">Lacks conserved residue(s) required for the propagation of feature annotation.</text>
</comment>
<evidence type="ECO:0000256" key="3">
    <source>
        <dbReference type="ARBA" id="ARBA00022857"/>
    </source>
</evidence>
<dbReference type="PANTHER" id="PTHR23429:SF0">
    <property type="entry name" value="GLUCOSE-6-PHOSPHATE 1-DEHYDROGENASE"/>
    <property type="match status" value="1"/>
</dbReference>
<dbReference type="SUPFAM" id="SSF51735">
    <property type="entry name" value="NAD(P)-binding Rossmann-fold domains"/>
    <property type="match status" value="1"/>
</dbReference>
<evidence type="ECO:0000256" key="6">
    <source>
        <dbReference type="HAMAP-Rule" id="MF_00966"/>
    </source>
</evidence>
<feature type="binding site" evidence="6">
    <location>
        <position position="344"/>
    </location>
    <ligand>
        <name>substrate</name>
    </ligand>
</feature>
<organism evidence="10 11">
    <name type="scientific">Terriglobus saanensis (strain ATCC BAA-1853 / DSM 23119 / SP1PR4)</name>
    <dbReference type="NCBI Taxonomy" id="401053"/>
    <lineage>
        <taxon>Bacteria</taxon>
        <taxon>Pseudomonadati</taxon>
        <taxon>Acidobacteriota</taxon>
        <taxon>Terriglobia</taxon>
        <taxon>Terriglobales</taxon>
        <taxon>Acidobacteriaceae</taxon>
        <taxon>Terriglobus</taxon>
    </lineage>
</organism>
<feature type="binding site" evidence="6">
    <location>
        <position position="234"/>
    </location>
    <ligand>
        <name>substrate</name>
    </ligand>
</feature>
<dbReference type="eggNOG" id="COG0364">
    <property type="taxonomic scope" value="Bacteria"/>
</dbReference>
<protein>
    <recommendedName>
        <fullName evidence="6">Glucose-6-phosphate 1-dehydrogenase</fullName>
        <shortName evidence="6">G6PD</shortName>
        <ecNumber evidence="6">1.1.1.49</ecNumber>
    </recommendedName>
</protein>
<comment type="function">
    <text evidence="6">Catalyzes the oxidation of glucose 6-phosphate to 6-phosphogluconolactone.</text>
</comment>
<accession>E8V465</accession>
<dbReference type="PRINTS" id="PR00079">
    <property type="entry name" value="G6PDHDRGNASE"/>
</dbReference>